<dbReference type="Proteomes" id="UP000198755">
    <property type="component" value="Unassembled WGS sequence"/>
</dbReference>
<dbReference type="RefSeq" id="WP_091681489.1">
    <property type="nucleotide sequence ID" value="NZ_FOSN01000007.1"/>
</dbReference>
<gene>
    <name evidence="1" type="ORF">SAMN05444581_10767</name>
</gene>
<dbReference type="InterPro" id="IPR028148">
    <property type="entry name" value="Imm74"/>
</dbReference>
<dbReference type="STRING" id="1612308.SAMN05444581_10767"/>
<keyword evidence="2" id="KW-1185">Reference proteome</keyword>
<organism evidence="1 2">
    <name type="scientific">Methylocapsa palsarum</name>
    <dbReference type="NCBI Taxonomy" id="1612308"/>
    <lineage>
        <taxon>Bacteria</taxon>
        <taxon>Pseudomonadati</taxon>
        <taxon>Pseudomonadota</taxon>
        <taxon>Alphaproteobacteria</taxon>
        <taxon>Hyphomicrobiales</taxon>
        <taxon>Beijerinckiaceae</taxon>
        <taxon>Methylocapsa</taxon>
    </lineage>
</organism>
<dbReference type="EMBL" id="FOSN01000007">
    <property type="protein sequence ID" value="SFK38900.1"/>
    <property type="molecule type" value="Genomic_DNA"/>
</dbReference>
<dbReference type="OrthoDB" id="8455499at2"/>
<sequence length="89" mass="9910">MTRRSSRPFLVTLTEGSIKVRSRDKVVTIFPAAAGMSEAEGADFVVDLDEILCWDAPHESVEIEVAELLEILKAIEDEFDRLGLVVEFS</sequence>
<reference evidence="1 2" key="1">
    <citation type="submission" date="2016-10" db="EMBL/GenBank/DDBJ databases">
        <authorList>
            <person name="de Groot N.N."/>
        </authorList>
    </citation>
    <scope>NUCLEOTIDE SEQUENCE [LARGE SCALE GENOMIC DNA]</scope>
    <source>
        <strain evidence="1 2">NE2</strain>
    </source>
</reference>
<name>A0A1I3Z4G6_9HYPH</name>
<dbReference type="Pfam" id="PF15603">
    <property type="entry name" value="Imm74"/>
    <property type="match status" value="1"/>
</dbReference>
<protein>
    <submittedName>
        <fullName evidence="1">Immunity protein 74</fullName>
    </submittedName>
</protein>
<dbReference type="AlphaFoldDB" id="A0A1I3Z4G6"/>
<accession>A0A1I3Z4G6</accession>
<evidence type="ECO:0000313" key="1">
    <source>
        <dbReference type="EMBL" id="SFK38900.1"/>
    </source>
</evidence>
<evidence type="ECO:0000313" key="2">
    <source>
        <dbReference type="Proteomes" id="UP000198755"/>
    </source>
</evidence>
<proteinExistence type="predicted"/>